<feature type="transmembrane region" description="Helical" evidence="8">
    <location>
        <begin position="157"/>
        <end position="175"/>
    </location>
</feature>
<comment type="similarity">
    <text evidence="2">Belongs to the ammonia transporter channel (TC 1.A.11.2) family.</text>
</comment>
<dbReference type="PANTHER" id="PTHR11730">
    <property type="entry name" value="AMMONIUM TRANSPORTER"/>
    <property type="match status" value="1"/>
</dbReference>
<comment type="subcellular location">
    <subcellularLocation>
        <location evidence="1">Membrane</location>
        <topology evidence="1">Multi-pass membrane protein</topology>
    </subcellularLocation>
</comment>
<dbReference type="GO" id="GO:0005886">
    <property type="term" value="C:plasma membrane"/>
    <property type="evidence" value="ECO:0007669"/>
    <property type="project" value="TreeGrafter"/>
</dbReference>
<feature type="domain" description="Ammonium transporter AmtB-like" evidence="9">
    <location>
        <begin position="16"/>
        <end position="396"/>
    </location>
</feature>
<organism evidence="10 11">
    <name type="scientific">Stentor coeruleus</name>
    <dbReference type="NCBI Taxonomy" id="5963"/>
    <lineage>
        <taxon>Eukaryota</taxon>
        <taxon>Sar</taxon>
        <taxon>Alveolata</taxon>
        <taxon>Ciliophora</taxon>
        <taxon>Postciliodesmatophora</taxon>
        <taxon>Heterotrichea</taxon>
        <taxon>Heterotrichida</taxon>
        <taxon>Stentoridae</taxon>
        <taxon>Stentor</taxon>
    </lineage>
</organism>
<reference evidence="10 11" key="1">
    <citation type="submission" date="2016-11" db="EMBL/GenBank/DDBJ databases">
        <title>The macronuclear genome of Stentor coeruleus: a giant cell with tiny introns.</title>
        <authorList>
            <person name="Slabodnick M."/>
            <person name="Ruby J.G."/>
            <person name="Reiff S.B."/>
            <person name="Swart E.C."/>
            <person name="Gosai S."/>
            <person name="Prabakaran S."/>
            <person name="Witkowska E."/>
            <person name="Larue G.E."/>
            <person name="Fisher S."/>
            <person name="Freeman R.M."/>
            <person name="Gunawardena J."/>
            <person name="Chu W."/>
            <person name="Stover N.A."/>
            <person name="Gregory B.D."/>
            <person name="Nowacki M."/>
            <person name="Derisi J."/>
            <person name="Roy S.W."/>
            <person name="Marshall W.F."/>
            <person name="Sood P."/>
        </authorList>
    </citation>
    <scope>NUCLEOTIDE SEQUENCE [LARGE SCALE GENOMIC DNA]</scope>
    <source>
        <strain evidence="10">WM001</strain>
    </source>
</reference>
<feature type="transmembrane region" description="Helical" evidence="8">
    <location>
        <begin position="306"/>
        <end position="327"/>
    </location>
</feature>
<sequence length="405" mass="44310">MVDCPTTRSPIVDITIFLGLIGLTLMEFGASRSGFGPHLLVKNFVQFSVAIISYWLIGFAFSFGDPDSQFIGEEQFGGDEWIEKNSFRCFSYSALVGIFVIYIVNCALLERLKYNASIVFSICLMIFIWPVVVAWTWGGGWLKDAMDGHIIDLGGSITVYTFAGAFALVGALIIGPREGRFSNIETVPFRMVNHECYIIGSMLTILGVFGIGFAQRTPDNYGYALANMWICGSVSCITSLKVLTAFSPTLQRHYTAVYQGFIAGMVFISSSAHNTTAWESGLHGLMAGAVFCLGVKFVEWIKVDDALNITGTFLVPGIFGGILPGFIDDDYGVYWAGWESGQVLGTQVVGTITIFLWAIFWSFLVFGILRILGYLTLSKGLQSSGLSKTAITQKGYAPSVWLNLS</sequence>
<evidence type="ECO:0000256" key="4">
    <source>
        <dbReference type="ARBA" id="ARBA00022692"/>
    </source>
</evidence>
<evidence type="ECO:0000256" key="2">
    <source>
        <dbReference type="ARBA" id="ARBA00005887"/>
    </source>
</evidence>
<accession>A0A1R2CMU8</accession>
<keyword evidence="4 8" id="KW-0812">Transmembrane</keyword>
<dbReference type="Gene3D" id="1.10.3430.10">
    <property type="entry name" value="Ammonium transporter AmtB like domains"/>
    <property type="match status" value="1"/>
</dbReference>
<dbReference type="PANTHER" id="PTHR11730:SF6">
    <property type="entry name" value="AMMONIUM TRANSPORTER"/>
    <property type="match status" value="1"/>
</dbReference>
<dbReference type="AlphaFoldDB" id="A0A1R2CMU8"/>
<comment type="caution">
    <text evidence="10">The sequence shown here is derived from an EMBL/GenBank/DDBJ whole genome shotgun (WGS) entry which is preliminary data.</text>
</comment>
<evidence type="ECO:0000313" key="10">
    <source>
        <dbReference type="EMBL" id="OMJ90342.1"/>
    </source>
</evidence>
<feature type="transmembrane region" description="Helical" evidence="8">
    <location>
        <begin position="347"/>
        <end position="369"/>
    </location>
</feature>
<name>A0A1R2CMU8_9CILI</name>
<evidence type="ECO:0000256" key="7">
    <source>
        <dbReference type="ARBA" id="ARBA00023177"/>
    </source>
</evidence>
<feature type="transmembrane region" description="Helical" evidence="8">
    <location>
        <begin position="12"/>
        <end position="31"/>
    </location>
</feature>
<feature type="transmembrane region" description="Helical" evidence="8">
    <location>
        <begin position="280"/>
        <end position="299"/>
    </location>
</feature>
<evidence type="ECO:0000256" key="5">
    <source>
        <dbReference type="ARBA" id="ARBA00022989"/>
    </source>
</evidence>
<evidence type="ECO:0000256" key="6">
    <source>
        <dbReference type="ARBA" id="ARBA00023136"/>
    </source>
</evidence>
<dbReference type="InterPro" id="IPR024041">
    <property type="entry name" value="NH4_transpt_AmtB-like_dom"/>
</dbReference>
<feature type="transmembrane region" description="Helical" evidence="8">
    <location>
        <begin position="116"/>
        <end position="137"/>
    </location>
</feature>
<keyword evidence="6 8" id="KW-0472">Membrane</keyword>
<evidence type="ECO:0000256" key="8">
    <source>
        <dbReference type="SAM" id="Phobius"/>
    </source>
</evidence>
<dbReference type="EMBL" id="MPUH01000104">
    <property type="protein sequence ID" value="OMJ90342.1"/>
    <property type="molecule type" value="Genomic_DNA"/>
</dbReference>
<gene>
    <name evidence="10" type="ORF">SteCoe_7251</name>
</gene>
<evidence type="ECO:0000256" key="3">
    <source>
        <dbReference type="ARBA" id="ARBA00022448"/>
    </source>
</evidence>
<keyword evidence="3" id="KW-0813">Transport</keyword>
<evidence type="ECO:0000313" key="11">
    <source>
        <dbReference type="Proteomes" id="UP000187209"/>
    </source>
</evidence>
<feature type="transmembrane region" description="Helical" evidence="8">
    <location>
        <begin position="90"/>
        <end position="109"/>
    </location>
</feature>
<dbReference type="InterPro" id="IPR029020">
    <property type="entry name" value="Ammonium/urea_transptr"/>
</dbReference>
<protein>
    <recommendedName>
        <fullName evidence="9">Ammonium transporter AmtB-like domain-containing protein</fullName>
    </recommendedName>
</protein>
<feature type="transmembrane region" description="Helical" evidence="8">
    <location>
        <begin position="196"/>
        <end position="215"/>
    </location>
</feature>
<dbReference type="GO" id="GO:0097272">
    <property type="term" value="P:ammonium homeostasis"/>
    <property type="evidence" value="ECO:0007669"/>
    <property type="project" value="TreeGrafter"/>
</dbReference>
<dbReference type="Pfam" id="PF00909">
    <property type="entry name" value="Ammonium_transp"/>
    <property type="match status" value="1"/>
</dbReference>
<proteinExistence type="inferred from homology"/>
<dbReference type="SUPFAM" id="SSF111352">
    <property type="entry name" value="Ammonium transporter"/>
    <property type="match status" value="1"/>
</dbReference>
<keyword evidence="5 8" id="KW-1133">Transmembrane helix</keyword>
<feature type="transmembrane region" description="Helical" evidence="8">
    <location>
        <begin position="43"/>
        <end position="63"/>
    </location>
</feature>
<keyword evidence="11" id="KW-1185">Reference proteome</keyword>
<dbReference type="OrthoDB" id="411443at2759"/>
<dbReference type="Proteomes" id="UP000187209">
    <property type="component" value="Unassembled WGS sequence"/>
</dbReference>
<feature type="transmembrane region" description="Helical" evidence="8">
    <location>
        <begin position="255"/>
        <end position="274"/>
    </location>
</feature>
<keyword evidence="7" id="KW-0924">Ammonia transport</keyword>
<feature type="transmembrane region" description="Helical" evidence="8">
    <location>
        <begin position="221"/>
        <end position="243"/>
    </location>
</feature>
<evidence type="ECO:0000259" key="9">
    <source>
        <dbReference type="Pfam" id="PF00909"/>
    </source>
</evidence>
<evidence type="ECO:0000256" key="1">
    <source>
        <dbReference type="ARBA" id="ARBA00004141"/>
    </source>
</evidence>
<dbReference type="GO" id="GO:0008519">
    <property type="term" value="F:ammonium channel activity"/>
    <property type="evidence" value="ECO:0007669"/>
    <property type="project" value="InterPro"/>
</dbReference>